<accession>A0AA89PB43</accession>
<dbReference type="EMBL" id="JACHHR010000001">
    <property type="protein sequence ID" value="MBB5210809.1"/>
    <property type="molecule type" value="Genomic_DNA"/>
</dbReference>
<protein>
    <submittedName>
        <fullName evidence="2">Uncharacterized protein</fullName>
    </submittedName>
</protein>
<evidence type="ECO:0000256" key="1">
    <source>
        <dbReference type="SAM" id="Phobius"/>
    </source>
</evidence>
<feature type="transmembrane region" description="Helical" evidence="1">
    <location>
        <begin position="20"/>
        <end position="39"/>
    </location>
</feature>
<sequence>MNPISTLNTNARRCGMIPAHAIGMYVVCEGVCMSCFVWLSKTLRKHLVTSAVRTAVAIRVRRLIT</sequence>
<name>A0AA89PB43_9GAMM</name>
<reference evidence="2 3" key="1">
    <citation type="submission" date="2020-08" db="EMBL/GenBank/DDBJ databases">
        <title>Genomic Encyclopedia of Type Strains, Phase IV (KMG-IV): sequencing the most valuable type-strain genomes for metagenomic binning, comparative biology and taxonomic classification.</title>
        <authorList>
            <person name="Goeker M."/>
        </authorList>
    </citation>
    <scope>NUCLEOTIDE SEQUENCE [LARGE SCALE GENOMIC DNA]</scope>
    <source>
        <strain evidence="2 3">DSM 11525</strain>
    </source>
</reference>
<evidence type="ECO:0000313" key="3">
    <source>
        <dbReference type="Proteomes" id="UP000563601"/>
    </source>
</evidence>
<evidence type="ECO:0000313" key="2">
    <source>
        <dbReference type="EMBL" id="MBB5210809.1"/>
    </source>
</evidence>
<dbReference type="AlphaFoldDB" id="A0AA89PB43"/>
<comment type="caution">
    <text evidence="2">The sequence shown here is derived from an EMBL/GenBank/DDBJ whole genome shotgun (WGS) entry which is preliminary data.</text>
</comment>
<keyword evidence="1" id="KW-0812">Transmembrane</keyword>
<gene>
    <name evidence="2" type="ORF">HNQ53_000997</name>
</gene>
<keyword evidence="1" id="KW-0472">Membrane</keyword>
<organism evidence="2 3">
    <name type="scientific">Microbulbifer hydrolyticus</name>
    <dbReference type="NCBI Taxonomy" id="48074"/>
    <lineage>
        <taxon>Bacteria</taxon>
        <taxon>Pseudomonadati</taxon>
        <taxon>Pseudomonadota</taxon>
        <taxon>Gammaproteobacteria</taxon>
        <taxon>Cellvibrionales</taxon>
        <taxon>Microbulbiferaceae</taxon>
        <taxon>Microbulbifer</taxon>
    </lineage>
</organism>
<keyword evidence="1" id="KW-1133">Transmembrane helix</keyword>
<dbReference type="Proteomes" id="UP000563601">
    <property type="component" value="Unassembled WGS sequence"/>
</dbReference>
<proteinExistence type="predicted"/>